<evidence type="ECO:0000313" key="8">
    <source>
        <dbReference type="Proteomes" id="UP000694871"/>
    </source>
</evidence>
<dbReference type="Proteomes" id="UP000694871">
    <property type="component" value="Unplaced"/>
</dbReference>
<comment type="subcellular location">
    <subcellularLocation>
        <location evidence="1">Membrane</location>
    </subcellularLocation>
</comment>
<evidence type="ECO:0000256" key="7">
    <source>
        <dbReference type="SAM" id="Phobius"/>
    </source>
</evidence>
<dbReference type="PANTHER" id="PTHR14948">
    <property type="entry name" value="NG5"/>
    <property type="match status" value="1"/>
</dbReference>
<organism evidence="8 9">
    <name type="scientific">Gekko japonicus</name>
    <name type="common">Schlegel's Japanese gecko</name>
    <dbReference type="NCBI Taxonomy" id="146911"/>
    <lineage>
        <taxon>Eukaryota</taxon>
        <taxon>Metazoa</taxon>
        <taxon>Chordata</taxon>
        <taxon>Craniata</taxon>
        <taxon>Vertebrata</taxon>
        <taxon>Euteleostomi</taxon>
        <taxon>Lepidosauria</taxon>
        <taxon>Squamata</taxon>
        <taxon>Bifurcata</taxon>
        <taxon>Gekkota</taxon>
        <taxon>Gekkonidae</taxon>
        <taxon>Gekkoninae</taxon>
        <taxon>Gekko</taxon>
    </lineage>
</organism>
<keyword evidence="4 7" id="KW-1133">Transmembrane helix</keyword>
<evidence type="ECO:0000256" key="6">
    <source>
        <dbReference type="SAM" id="MobiDB-lite"/>
    </source>
</evidence>
<dbReference type="GeneID" id="107119543"/>
<protein>
    <submittedName>
        <fullName evidence="9">Tumor suppressor candidate 5</fullName>
    </submittedName>
</protein>
<dbReference type="PANTHER" id="PTHR14948:SF1">
    <property type="entry name" value="TRAFFICKING REGULATOR OF GLUT4 1"/>
    <property type="match status" value="1"/>
</dbReference>
<evidence type="ECO:0000313" key="9">
    <source>
        <dbReference type="RefSeq" id="XP_015277520.1"/>
    </source>
</evidence>
<feature type="transmembrane region" description="Helical" evidence="7">
    <location>
        <begin position="151"/>
        <end position="175"/>
    </location>
</feature>
<keyword evidence="8" id="KW-1185">Reference proteome</keyword>
<dbReference type="RefSeq" id="XP_015277520.1">
    <property type="nucleotide sequence ID" value="XM_015422034.1"/>
</dbReference>
<dbReference type="InterPro" id="IPR007593">
    <property type="entry name" value="CD225/Dispanin_fam"/>
</dbReference>
<gene>
    <name evidence="9" type="primary">TUSC5</name>
</gene>
<dbReference type="Pfam" id="PF04505">
    <property type="entry name" value="CD225"/>
    <property type="match status" value="1"/>
</dbReference>
<evidence type="ECO:0000256" key="2">
    <source>
        <dbReference type="ARBA" id="ARBA00006843"/>
    </source>
</evidence>
<proteinExistence type="inferred from homology"/>
<evidence type="ECO:0000256" key="4">
    <source>
        <dbReference type="ARBA" id="ARBA00022989"/>
    </source>
</evidence>
<feature type="compositionally biased region" description="Polar residues" evidence="6">
    <location>
        <begin position="85"/>
        <end position="96"/>
    </location>
</feature>
<reference evidence="9" key="1">
    <citation type="submission" date="2025-08" db="UniProtKB">
        <authorList>
            <consortium name="RefSeq"/>
        </authorList>
    </citation>
    <scope>IDENTIFICATION</scope>
</reference>
<accession>A0ABM1KUY3</accession>
<name>A0ABM1KUY3_GEKJA</name>
<comment type="similarity">
    <text evidence="2">Belongs to the CD225/Dispanin family.</text>
</comment>
<feature type="transmembrane region" description="Helical" evidence="7">
    <location>
        <begin position="104"/>
        <end position="130"/>
    </location>
</feature>
<evidence type="ECO:0000256" key="5">
    <source>
        <dbReference type="ARBA" id="ARBA00023136"/>
    </source>
</evidence>
<keyword evidence="3 7" id="KW-0812">Transmembrane</keyword>
<dbReference type="InterPro" id="IPR051423">
    <property type="entry name" value="CD225/Dispanin"/>
</dbReference>
<keyword evidence="5 7" id="KW-0472">Membrane</keyword>
<sequence length="178" mass="18781">MAINTEAPLAKALEGSPLPAEAHETEKLLTAGGKVCKSFSASDTALVDEAERNGHSLPFKAGSEGRLEGPGARPPLSPSRFSLGRASSTATTSNLQEPERPDDYLLLAILSCFCPVWPVNILALVFSILSRNSGQQGDMDGAHRLGRVARYLSILSMFLGAIIILFCSLKIAGVLGSD</sequence>
<feature type="region of interest" description="Disordered" evidence="6">
    <location>
        <begin position="55"/>
        <end position="97"/>
    </location>
</feature>
<evidence type="ECO:0000256" key="1">
    <source>
        <dbReference type="ARBA" id="ARBA00004370"/>
    </source>
</evidence>
<evidence type="ECO:0000256" key="3">
    <source>
        <dbReference type="ARBA" id="ARBA00022692"/>
    </source>
</evidence>